<dbReference type="GO" id="GO:0005829">
    <property type="term" value="C:cytosol"/>
    <property type="evidence" value="ECO:0007669"/>
    <property type="project" value="TreeGrafter"/>
</dbReference>
<dbReference type="Gene3D" id="1.10.150.240">
    <property type="entry name" value="Putative phosphatase, domain 2"/>
    <property type="match status" value="1"/>
</dbReference>
<dbReference type="EC" id="3.1.3.5" evidence="1"/>
<dbReference type="AlphaFoldDB" id="A0A645I393"/>
<dbReference type="PANTHER" id="PTHR43434:SF20">
    <property type="entry name" value="5'-NUCLEOTIDASE"/>
    <property type="match status" value="1"/>
</dbReference>
<dbReference type="InterPro" id="IPR023198">
    <property type="entry name" value="PGP-like_dom2"/>
</dbReference>
<dbReference type="EMBL" id="VSSQ01105872">
    <property type="protein sequence ID" value="MPN45751.1"/>
    <property type="molecule type" value="Genomic_DNA"/>
</dbReference>
<dbReference type="InterPro" id="IPR036412">
    <property type="entry name" value="HAD-like_sf"/>
</dbReference>
<dbReference type="Gene3D" id="3.40.50.1000">
    <property type="entry name" value="HAD superfamily/HAD-like"/>
    <property type="match status" value="1"/>
</dbReference>
<dbReference type="GO" id="GO:0008253">
    <property type="term" value="F:5'-nucleotidase activity"/>
    <property type="evidence" value="ECO:0007669"/>
    <property type="project" value="UniProtKB-EC"/>
</dbReference>
<sequence length="201" mass="22221">MDSGPGIIESLQALQIELGIAPMTPAELLPYIGPPLHQFFPEMFPDHADRVEDVIKAYRRLFEEHAMPSMRPFPGAIDLLADIKKSGRQTCIATCKAQRACIEQAEKMELRPYLDHIYGADYATSRFEKTDVLKELIKNAGIDTNAAIMVGDRMYDLIGAKDVGLPAIGVSYGCGSVEELMTHGADWIVHSVEELRGILFA</sequence>
<organism evidence="1">
    <name type="scientific">bioreactor metagenome</name>
    <dbReference type="NCBI Taxonomy" id="1076179"/>
    <lineage>
        <taxon>unclassified sequences</taxon>
        <taxon>metagenomes</taxon>
        <taxon>ecological metagenomes</taxon>
    </lineage>
</organism>
<accession>A0A645I393</accession>
<proteinExistence type="predicted"/>
<dbReference type="InterPro" id="IPR050155">
    <property type="entry name" value="HAD-like_hydrolase_sf"/>
</dbReference>
<dbReference type="InterPro" id="IPR023214">
    <property type="entry name" value="HAD_sf"/>
</dbReference>
<dbReference type="InterPro" id="IPR041492">
    <property type="entry name" value="HAD_2"/>
</dbReference>
<dbReference type="SUPFAM" id="SSF56784">
    <property type="entry name" value="HAD-like"/>
    <property type="match status" value="1"/>
</dbReference>
<keyword evidence="1" id="KW-0378">Hydrolase</keyword>
<reference evidence="1" key="1">
    <citation type="submission" date="2019-08" db="EMBL/GenBank/DDBJ databases">
        <authorList>
            <person name="Kucharzyk K."/>
            <person name="Murdoch R.W."/>
            <person name="Higgins S."/>
            <person name="Loffler F."/>
        </authorList>
    </citation>
    <scope>NUCLEOTIDE SEQUENCE</scope>
</reference>
<evidence type="ECO:0000313" key="1">
    <source>
        <dbReference type="EMBL" id="MPN45751.1"/>
    </source>
</evidence>
<dbReference type="Pfam" id="PF13419">
    <property type="entry name" value="HAD_2"/>
    <property type="match status" value="1"/>
</dbReference>
<dbReference type="PANTHER" id="PTHR43434">
    <property type="entry name" value="PHOSPHOGLYCOLATE PHOSPHATASE"/>
    <property type="match status" value="1"/>
</dbReference>
<comment type="caution">
    <text evidence="1">The sequence shown here is derived from an EMBL/GenBank/DDBJ whole genome shotgun (WGS) entry which is preliminary data.</text>
</comment>
<name>A0A645I393_9ZZZZ</name>
<protein>
    <submittedName>
        <fullName evidence="1">5'-nucleotidase</fullName>
        <ecNumber evidence="1">3.1.3.5</ecNumber>
    </submittedName>
</protein>
<dbReference type="GO" id="GO:0004713">
    <property type="term" value="F:protein tyrosine kinase activity"/>
    <property type="evidence" value="ECO:0007669"/>
    <property type="project" value="TreeGrafter"/>
</dbReference>
<gene>
    <name evidence="1" type="ORF">SDC9_193322</name>
</gene>